<keyword evidence="3" id="KW-0732">Signal</keyword>
<dbReference type="InterPro" id="IPR050266">
    <property type="entry name" value="AB_hydrolase_sf"/>
</dbReference>
<name>A0ABU7YU18_9GAMM</name>
<feature type="signal peptide" evidence="3">
    <location>
        <begin position="1"/>
        <end position="23"/>
    </location>
</feature>
<keyword evidence="6" id="KW-1185">Reference proteome</keyword>
<evidence type="ECO:0000259" key="4">
    <source>
        <dbReference type="Pfam" id="PF00561"/>
    </source>
</evidence>
<evidence type="ECO:0000256" key="2">
    <source>
        <dbReference type="ARBA" id="ARBA00022801"/>
    </source>
</evidence>
<comment type="caution">
    <text evidence="5">The sequence shown here is derived from an EMBL/GenBank/DDBJ whole genome shotgun (WGS) entry which is preliminary data.</text>
</comment>
<dbReference type="EMBL" id="JAXGFP010000001">
    <property type="protein sequence ID" value="MEG3182574.1"/>
    <property type="molecule type" value="Genomic_DNA"/>
</dbReference>
<dbReference type="InterPro" id="IPR029058">
    <property type="entry name" value="AB_hydrolase_fold"/>
</dbReference>
<dbReference type="Gene3D" id="3.40.50.1820">
    <property type="entry name" value="alpha/beta hydrolase"/>
    <property type="match status" value="1"/>
</dbReference>
<evidence type="ECO:0000256" key="1">
    <source>
        <dbReference type="ARBA" id="ARBA00010088"/>
    </source>
</evidence>
<dbReference type="SUPFAM" id="SSF53474">
    <property type="entry name" value="alpha/beta-Hydrolases"/>
    <property type="match status" value="1"/>
</dbReference>
<dbReference type="PRINTS" id="PR00793">
    <property type="entry name" value="PROAMNOPTASE"/>
</dbReference>
<dbReference type="Pfam" id="PF00561">
    <property type="entry name" value="Abhydrolase_1"/>
    <property type="match status" value="1"/>
</dbReference>
<dbReference type="PANTHER" id="PTHR43798">
    <property type="entry name" value="MONOACYLGLYCEROL LIPASE"/>
    <property type="match status" value="1"/>
</dbReference>
<evidence type="ECO:0000313" key="5">
    <source>
        <dbReference type="EMBL" id="MEG3182574.1"/>
    </source>
</evidence>
<dbReference type="RefSeq" id="WP_332613820.1">
    <property type="nucleotide sequence ID" value="NZ_JAXGFP010000001.1"/>
</dbReference>
<protein>
    <submittedName>
        <fullName evidence="5">Alpha/beta hydrolase</fullName>
    </submittedName>
</protein>
<dbReference type="GO" id="GO:0016787">
    <property type="term" value="F:hydrolase activity"/>
    <property type="evidence" value="ECO:0007669"/>
    <property type="project" value="UniProtKB-KW"/>
</dbReference>
<keyword evidence="2 5" id="KW-0378">Hydrolase</keyword>
<reference evidence="5 6" key="1">
    <citation type="journal article" date="2016" name="Int. J. Syst. Evol. Microbiol.">
        <title>Lysobacter erysipheiresistens sp. nov., an antagonist of powdery mildew, isolated from tobacco-cultivated soil.</title>
        <authorList>
            <person name="Xie B."/>
            <person name="Li T."/>
            <person name="Lin X."/>
            <person name="Wang C.J."/>
            <person name="Chen Y.J."/>
            <person name="Liu W.J."/>
            <person name="Zhao Z.W."/>
        </authorList>
    </citation>
    <scope>NUCLEOTIDE SEQUENCE [LARGE SCALE GENOMIC DNA]</scope>
    <source>
        <strain evidence="5 6">RS-LYSO-3</strain>
    </source>
</reference>
<dbReference type="InterPro" id="IPR000073">
    <property type="entry name" value="AB_hydrolase_1"/>
</dbReference>
<organism evidence="5 6">
    <name type="scientific">Novilysobacter erysipheiresistens</name>
    <dbReference type="NCBI Taxonomy" id="1749332"/>
    <lineage>
        <taxon>Bacteria</taxon>
        <taxon>Pseudomonadati</taxon>
        <taxon>Pseudomonadota</taxon>
        <taxon>Gammaproteobacteria</taxon>
        <taxon>Lysobacterales</taxon>
        <taxon>Lysobacteraceae</taxon>
        <taxon>Novilysobacter</taxon>
    </lineage>
</organism>
<evidence type="ECO:0000313" key="6">
    <source>
        <dbReference type="Proteomes" id="UP001355056"/>
    </source>
</evidence>
<gene>
    <name evidence="5" type="ORF">SNE34_00910</name>
</gene>
<dbReference type="InterPro" id="IPR002410">
    <property type="entry name" value="Peptidase_S33"/>
</dbReference>
<feature type="domain" description="AB hydrolase-1" evidence="4">
    <location>
        <begin position="84"/>
        <end position="358"/>
    </location>
</feature>
<sequence>MLKTGPLTLLLVAALSLPLSSTAAQPTPSQAYAPDCGELCGKMRESVRDLTRIRTPNGVQDTYKTRIGGIDQWINIRGQDRANPVILFVHGGPASPAMPTTWQFQRPIEEYFTVVHYDQRGAGKTLRASEPEAIADTIHIDTFVDDAIEIAEHVRERLGKDKLVLVGHSWGTIVAMKAALERPDLFHAYVGIGQVINTRVNEEVSFEYGLRRAREEGNAEAIAEMEAIAPYPGNEPITRERIIIARKWPQHYGGMTAYTADSTYYYRGPWLSPEYNADDVRAINEGSMFTLARVLPEFLAVDFTGVRSFPIPVVMFMGRHDYTTPSEPTAAWLAKVDAPCKAGVWFEHSSHMMPWEEPGKTLVSLLETVRPLATGGGCPASMETVANGS</sequence>
<dbReference type="Proteomes" id="UP001355056">
    <property type="component" value="Unassembled WGS sequence"/>
</dbReference>
<proteinExistence type="inferred from homology"/>
<comment type="similarity">
    <text evidence="1">Belongs to the peptidase S33 family.</text>
</comment>
<accession>A0ABU7YU18</accession>
<evidence type="ECO:0000256" key="3">
    <source>
        <dbReference type="SAM" id="SignalP"/>
    </source>
</evidence>
<feature type="chain" id="PRO_5046159377" evidence="3">
    <location>
        <begin position="24"/>
        <end position="389"/>
    </location>
</feature>